<dbReference type="EMBL" id="JBEPTQ010000002">
    <property type="protein sequence ID" value="MET4722534.1"/>
    <property type="molecule type" value="Genomic_DNA"/>
</dbReference>
<reference evidence="2 3" key="1">
    <citation type="submission" date="2024-06" db="EMBL/GenBank/DDBJ databases">
        <title>Genomic Encyclopedia of Type Strains, Phase V (KMG-V): Genome sequencing to study the core and pangenomes of soil and plant-associated prokaryotes.</title>
        <authorList>
            <person name="Whitman W."/>
        </authorList>
    </citation>
    <scope>NUCLEOTIDE SEQUENCE [LARGE SCALE GENOMIC DNA]</scope>
    <source>
        <strain evidence="2 3">USDA 160</strain>
    </source>
</reference>
<protein>
    <recommendedName>
        <fullName evidence="4">Energy transducer TonB</fullName>
    </recommendedName>
</protein>
<dbReference type="RefSeq" id="WP_157789039.1">
    <property type="nucleotide sequence ID" value="NZ_CP010313.1"/>
</dbReference>
<keyword evidence="1" id="KW-0812">Transmembrane</keyword>
<keyword evidence="3" id="KW-1185">Reference proteome</keyword>
<sequence>MEPFAALRIQTRMRNLYFGIGALAAALVLFTIWLGQHEREASIDRLEQWVIPRPPPDR</sequence>
<comment type="caution">
    <text evidence="2">The sequence shown here is derived from an EMBL/GenBank/DDBJ whole genome shotgun (WGS) entry which is preliminary data.</text>
</comment>
<feature type="transmembrane region" description="Helical" evidence="1">
    <location>
        <begin position="16"/>
        <end position="35"/>
    </location>
</feature>
<organism evidence="2 3">
    <name type="scientific">Bradyrhizobium japonicum</name>
    <dbReference type="NCBI Taxonomy" id="375"/>
    <lineage>
        <taxon>Bacteria</taxon>
        <taxon>Pseudomonadati</taxon>
        <taxon>Pseudomonadota</taxon>
        <taxon>Alphaproteobacteria</taxon>
        <taxon>Hyphomicrobiales</taxon>
        <taxon>Nitrobacteraceae</taxon>
        <taxon>Bradyrhizobium</taxon>
    </lineage>
</organism>
<dbReference type="Proteomes" id="UP001549291">
    <property type="component" value="Unassembled WGS sequence"/>
</dbReference>
<proteinExistence type="predicted"/>
<keyword evidence="1" id="KW-0472">Membrane</keyword>
<gene>
    <name evidence="2" type="ORF">ABIF63_006640</name>
</gene>
<evidence type="ECO:0000256" key="1">
    <source>
        <dbReference type="SAM" id="Phobius"/>
    </source>
</evidence>
<dbReference type="GeneID" id="64069128"/>
<evidence type="ECO:0000313" key="3">
    <source>
        <dbReference type="Proteomes" id="UP001549291"/>
    </source>
</evidence>
<accession>A0ABV2S026</accession>
<name>A0ABV2S026_BRAJP</name>
<evidence type="ECO:0008006" key="4">
    <source>
        <dbReference type="Google" id="ProtNLM"/>
    </source>
</evidence>
<evidence type="ECO:0000313" key="2">
    <source>
        <dbReference type="EMBL" id="MET4722534.1"/>
    </source>
</evidence>
<keyword evidence="1" id="KW-1133">Transmembrane helix</keyword>